<feature type="compositionally biased region" description="Polar residues" evidence="1">
    <location>
        <begin position="1"/>
        <end position="17"/>
    </location>
</feature>
<feature type="compositionally biased region" description="Pro residues" evidence="1">
    <location>
        <begin position="83"/>
        <end position="99"/>
    </location>
</feature>
<name>A0ABR1T0P2_9PEZI</name>
<proteinExistence type="predicted"/>
<evidence type="ECO:0000313" key="3">
    <source>
        <dbReference type="Proteomes" id="UP001444661"/>
    </source>
</evidence>
<evidence type="ECO:0000256" key="1">
    <source>
        <dbReference type="SAM" id="MobiDB-lite"/>
    </source>
</evidence>
<accession>A0ABR1T0P2</accession>
<sequence>MSSPSNQDGQPQATSSEPADPDHEWVGHVACVCHSTRGCDNHKEPEPFYNPLLPPNAPMTLREDSNGAWYISERSDEPCTTTPLPPDPSPLLQAPAPPSRPHKRLLSRFNFMRSSKTSNNAPSHDEEQGLLSCSNKLEEPEEDSQSPPEYSAISNFVPYVPYYPGHAVGDTSLRETTGHDLRCRTELPFDGITFGTLAPMYPSMPYHLAFYHLHHARKVIERDGRADKTTTVPLFTCSGKSSLNDTIQCYIWSSEVYFHKKKFLQKQEIRYILGVHSPPSSRDIDITMCPHNTVSLANVTLQIQDGWLKASAELSQKYHIYPQHPTQTTQWKSTELRLVQMHYCEYCYCDLERTLEVRGRELHVRFTVYRNLGAGIDRFDSKWLSLSTGICAERLPKTKPATNDVFNLVIKVAQSLKRPNLRDKKLPYTQVV</sequence>
<organism evidence="2 3">
    <name type="scientific">Apiospora rasikravindrae</name>
    <dbReference type="NCBI Taxonomy" id="990691"/>
    <lineage>
        <taxon>Eukaryota</taxon>
        <taxon>Fungi</taxon>
        <taxon>Dikarya</taxon>
        <taxon>Ascomycota</taxon>
        <taxon>Pezizomycotina</taxon>
        <taxon>Sordariomycetes</taxon>
        <taxon>Xylariomycetidae</taxon>
        <taxon>Amphisphaeriales</taxon>
        <taxon>Apiosporaceae</taxon>
        <taxon>Apiospora</taxon>
    </lineage>
</organism>
<feature type="region of interest" description="Disordered" evidence="1">
    <location>
        <begin position="1"/>
        <end position="23"/>
    </location>
</feature>
<gene>
    <name evidence="2" type="ORF">PG993_008550</name>
</gene>
<dbReference type="Proteomes" id="UP001444661">
    <property type="component" value="Unassembled WGS sequence"/>
</dbReference>
<feature type="region of interest" description="Disordered" evidence="1">
    <location>
        <begin position="75"/>
        <end position="103"/>
    </location>
</feature>
<comment type="caution">
    <text evidence="2">The sequence shown here is derived from an EMBL/GenBank/DDBJ whole genome shotgun (WGS) entry which is preliminary data.</text>
</comment>
<protein>
    <submittedName>
        <fullName evidence="2">Uncharacterized protein</fullName>
    </submittedName>
</protein>
<reference evidence="2 3" key="1">
    <citation type="submission" date="2023-01" db="EMBL/GenBank/DDBJ databases">
        <title>Analysis of 21 Apiospora genomes using comparative genomics revels a genus with tremendous synthesis potential of carbohydrate active enzymes and secondary metabolites.</title>
        <authorList>
            <person name="Sorensen T."/>
        </authorList>
    </citation>
    <scope>NUCLEOTIDE SEQUENCE [LARGE SCALE GENOMIC DNA]</scope>
    <source>
        <strain evidence="2 3">CBS 33761</strain>
    </source>
</reference>
<dbReference type="EMBL" id="JAQQWK010000006">
    <property type="protein sequence ID" value="KAK8040139.1"/>
    <property type="molecule type" value="Genomic_DNA"/>
</dbReference>
<keyword evidence="3" id="KW-1185">Reference proteome</keyword>
<evidence type="ECO:0000313" key="2">
    <source>
        <dbReference type="EMBL" id="KAK8040139.1"/>
    </source>
</evidence>